<dbReference type="eggNOG" id="ENOG502QUE3">
    <property type="taxonomic scope" value="Eukaryota"/>
</dbReference>
<feature type="region of interest" description="Disordered" evidence="1">
    <location>
        <begin position="1"/>
        <end position="32"/>
    </location>
</feature>
<sequence>MTADKPENIGATADTQTEEKELRTSKLSAEQQAAVRIQSTKRSDKIRQISPDSFNPAAHFYPRVLNATVHPMVASFMNLSNKQIVKRYTHLNPKTDKQALTEALAYIPKYLRWAGADLFHVTNENGKREMLVVETNSCPSGQKSMPLVNENEEYGGYKVMMEHAFVPMLEKKRIEDPDSYVEGGCLAVIYDKNLMEASGYASAMATVFDEKVYLVEIRDQFGLEADISDEKLNEIRSCKWVDGVCYVRAGRVVVPKGKASADAEPAATVAKVDEEKPEWVACRAVFRYVTSRPWNRIPIKARTVILNPVIVCLAGGRNKTVAAKAYDLYNAELRPNGFNITVPETIRDVAFEDVPTWVQSFGGRAVVKNPYSNAGQGVYTITNQGELNDFMAMDHPYGQFIVQQLVGNTEWSSICPGRSFYHVGTMPKKDCKTFVFDLRVMVCGTEKGFRPVAMYARTAANELADKLDEDTNSWGILGTNLSVRSTDGTWDSETERLLLLDRKDFNRLGIGSDDLIEAYIQTVLATTAIDKMCARMMEEDGALNLSMFRTVNNDDALVAEIMEGNPGQW</sequence>
<gene>
    <name evidence="2" type="ORF">SARC_03809</name>
</gene>
<dbReference type="OrthoDB" id="10268014at2759"/>
<dbReference type="EMBL" id="KQ241798">
    <property type="protein sequence ID" value="KNC83945.1"/>
    <property type="molecule type" value="Genomic_DNA"/>
</dbReference>
<name>A0A0L0G4G4_9EUKA</name>
<dbReference type="GeneID" id="25904313"/>
<evidence type="ECO:0000256" key="1">
    <source>
        <dbReference type="SAM" id="MobiDB-lite"/>
    </source>
</evidence>
<proteinExistence type="predicted"/>
<reference evidence="2 3" key="1">
    <citation type="submission" date="2011-02" db="EMBL/GenBank/DDBJ databases">
        <title>The Genome Sequence of Sphaeroforma arctica JP610.</title>
        <authorList>
            <consortium name="The Broad Institute Genome Sequencing Platform"/>
            <person name="Russ C."/>
            <person name="Cuomo C."/>
            <person name="Young S.K."/>
            <person name="Zeng Q."/>
            <person name="Gargeya S."/>
            <person name="Alvarado L."/>
            <person name="Berlin A."/>
            <person name="Chapman S.B."/>
            <person name="Chen Z."/>
            <person name="Freedman E."/>
            <person name="Gellesch M."/>
            <person name="Goldberg J."/>
            <person name="Griggs A."/>
            <person name="Gujja S."/>
            <person name="Heilman E."/>
            <person name="Heiman D."/>
            <person name="Howarth C."/>
            <person name="Mehta T."/>
            <person name="Neiman D."/>
            <person name="Pearson M."/>
            <person name="Roberts A."/>
            <person name="Saif S."/>
            <person name="Shea T."/>
            <person name="Shenoy N."/>
            <person name="Sisk P."/>
            <person name="Stolte C."/>
            <person name="Sykes S."/>
            <person name="White J."/>
            <person name="Yandava C."/>
            <person name="Burger G."/>
            <person name="Gray M.W."/>
            <person name="Holland P.W.H."/>
            <person name="King N."/>
            <person name="Lang F.B.F."/>
            <person name="Roger A.J."/>
            <person name="Ruiz-Trillo I."/>
            <person name="Haas B."/>
            <person name="Nusbaum C."/>
            <person name="Birren B."/>
        </authorList>
    </citation>
    <scope>NUCLEOTIDE SEQUENCE [LARGE SCALE GENOMIC DNA]</scope>
    <source>
        <strain evidence="2 3">JP610</strain>
    </source>
</reference>
<dbReference type="SUPFAM" id="SSF56059">
    <property type="entry name" value="Glutathione synthetase ATP-binding domain-like"/>
    <property type="match status" value="1"/>
</dbReference>
<dbReference type="RefSeq" id="XP_014157847.1">
    <property type="nucleotide sequence ID" value="XM_014302372.1"/>
</dbReference>
<dbReference type="Proteomes" id="UP000054560">
    <property type="component" value="Unassembled WGS sequence"/>
</dbReference>
<organism evidence="2 3">
    <name type="scientific">Sphaeroforma arctica JP610</name>
    <dbReference type="NCBI Taxonomy" id="667725"/>
    <lineage>
        <taxon>Eukaryota</taxon>
        <taxon>Ichthyosporea</taxon>
        <taxon>Ichthyophonida</taxon>
        <taxon>Sphaeroforma</taxon>
    </lineage>
</organism>
<accession>A0A0L0G4G4</accession>
<protein>
    <submittedName>
        <fullName evidence="2">Uncharacterized protein</fullName>
    </submittedName>
</protein>
<evidence type="ECO:0000313" key="2">
    <source>
        <dbReference type="EMBL" id="KNC83945.1"/>
    </source>
</evidence>
<keyword evidence="3" id="KW-1185">Reference proteome</keyword>
<evidence type="ECO:0000313" key="3">
    <source>
        <dbReference type="Proteomes" id="UP000054560"/>
    </source>
</evidence>
<dbReference type="AlphaFoldDB" id="A0A0L0G4G4"/>